<feature type="transmembrane region" description="Helical" evidence="3">
    <location>
        <begin position="20"/>
        <end position="44"/>
    </location>
</feature>
<evidence type="ECO:0000256" key="1">
    <source>
        <dbReference type="ARBA" id="ARBA00004127"/>
    </source>
</evidence>
<evidence type="ECO:0000256" key="3">
    <source>
        <dbReference type="SAM" id="Phobius"/>
    </source>
</evidence>
<keyword evidence="3" id="KW-0812">Transmembrane</keyword>
<dbReference type="PANTHER" id="PTHR43337">
    <property type="entry name" value="XANTHINE/URACIL PERMEASE C887.17-RELATED"/>
    <property type="match status" value="1"/>
</dbReference>
<accession>A0A645EPY3</accession>
<evidence type="ECO:0000256" key="2">
    <source>
        <dbReference type="ARBA" id="ARBA00022448"/>
    </source>
</evidence>
<dbReference type="AlphaFoldDB" id="A0A645EPY3"/>
<evidence type="ECO:0000313" key="4">
    <source>
        <dbReference type="EMBL" id="MPN02593.1"/>
    </source>
</evidence>
<dbReference type="GO" id="GO:0005345">
    <property type="term" value="F:purine nucleobase transmembrane transporter activity"/>
    <property type="evidence" value="ECO:0007669"/>
    <property type="project" value="TreeGrafter"/>
</dbReference>
<proteinExistence type="predicted"/>
<sequence>MASSILKINFEDFTDSIPAFLTFIIMPLAYSVADGIMFGIISYTILKLLSNKKEDVGLSLIILTIVFILKFALL</sequence>
<reference evidence="4" key="1">
    <citation type="submission" date="2019-08" db="EMBL/GenBank/DDBJ databases">
        <authorList>
            <person name="Kucharzyk K."/>
            <person name="Murdoch R.W."/>
            <person name="Higgins S."/>
            <person name="Loffler F."/>
        </authorList>
    </citation>
    <scope>NUCLEOTIDE SEQUENCE</scope>
</reference>
<organism evidence="4">
    <name type="scientific">bioreactor metagenome</name>
    <dbReference type="NCBI Taxonomy" id="1076179"/>
    <lineage>
        <taxon>unclassified sequences</taxon>
        <taxon>metagenomes</taxon>
        <taxon>ecological metagenomes</taxon>
    </lineage>
</organism>
<keyword evidence="2" id="KW-0813">Transport</keyword>
<dbReference type="GO" id="GO:0005886">
    <property type="term" value="C:plasma membrane"/>
    <property type="evidence" value="ECO:0007669"/>
    <property type="project" value="TreeGrafter"/>
</dbReference>
<comment type="subcellular location">
    <subcellularLocation>
        <location evidence="1">Endomembrane system</location>
        <topology evidence="1">Multi-pass membrane protein</topology>
    </subcellularLocation>
</comment>
<dbReference type="EMBL" id="VSSQ01048550">
    <property type="protein sequence ID" value="MPN02593.1"/>
    <property type="molecule type" value="Genomic_DNA"/>
</dbReference>
<name>A0A645EPY3_9ZZZZ</name>
<dbReference type="InterPro" id="IPR045018">
    <property type="entry name" value="Azg-like"/>
</dbReference>
<comment type="caution">
    <text evidence="4">The sequence shown here is derived from an EMBL/GenBank/DDBJ whole genome shotgun (WGS) entry which is preliminary data.</text>
</comment>
<feature type="transmembrane region" description="Helical" evidence="3">
    <location>
        <begin position="56"/>
        <end position="73"/>
    </location>
</feature>
<dbReference type="GO" id="GO:0012505">
    <property type="term" value="C:endomembrane system"/>
    <property type="evidence" value="ECO:0007669"/>
    <property type="project" value="UniProtKB-SubCell"/>
</dbReference>
<keyword evidence="3" id="KW-1133">Transmembrane helix</keyword>
<dbReference type="PANTHER" id="PTHR43337:SF1">
    <property type="entry name" value="XANTHINE_URACIL PERMEASE C887.17-RELATED"/>
    <property type="match status" value="1"/>
</dbReference>
<keyword evidence="3" id="KW-0472">Membrane</keyword>
<gene>
    <name evidence="4" type="primary">adeQ_6</name>
    <name evidence="4" type="ORF">SDC9_149809</name>
</gene>
<protein>
    <submittedName>
        <fullName evidence="4">Adenine permease AdeQ</fullName>
    </submittedName>
</protein>